<dbReference type="Proteomes" id="UP000813385">
    <property type="component" value="Unassembled WGS sequence"/>
</dbReference>
<evidence type="ECO:0000256" key="3">
    <source>
        <dbReference type="ARBA" id="ARBA00022833"/>
    </source>
</evidence>
<dbReference type="OrthoDB" id="25921at2759"/>
<keyword evidence="2" id="KW-0479">Metal-binding</keyword>
<name>A0A8K0X499_9PEZI</name>
<dbReference type="EMBL" id="JAGPXD010000003">
    <property type="protein sequence ID" value="KAH7363521.1"/>
    <property type="molecule type" value="Genomic_DNA"/>
</dbReference>
<dbReference type="PROSITE" id="PS50048">
    <property type="entry name" value="ZN2_CY6_FUNGAL_2"/>
    <property type="match status" value="1"/>
</dbReference>
<dbReference type="PROSITE" id="PS00463">
    <property type="entry name" value="ZN2_CY6_FUNGAL_1"/>
    <property type="match status" value="1"/>
</dbReference>
<evidence type="ECO:0000313" key="11">
    <source>
        <dbReference type="Proteomes" id="UP000813385"/>
    </source>
</evidence>
<dbReference type="InterPro" id="IPR001138">
    <property type="entry name" value="Zn2Cys6_DnaBD"/>
</dbReference>
<dbReference type="InterPro" id="IPR036864">
    <property type="entry name" value="Zn2-C6_fun-type_DNA-bd_sf"/>
</dbReference>
<keyword evidence="4" id="KW-0805">Transcription regulation</keyword>
<dbReference type="SUPFAM" id="SSF57701">
    <property type="entry name" value="Zn2/Cys6 DNA-binding domain"/>
    <property type="match status" value="1"/>
</dbReference>
<dbReference type="GO" id="GO:0006351">
    <property type="term" value="P:DNA-templated transcription"/>
    <property type="evidence" value="ECO:0007669"/>
    <property type="project" value="InterPro"/>
</dbReference>
<proteinExistence type="predicted"/>
<dbReference type="GO" id="GO:0000981">
    <property type="term" value="F:DNA-binding transcription factor activity, RNA polymerase II-specific"/>
    <property type="evidence" value="ECO:0007669"/>
    <property type="project" value="InterPro"/>
</dbReference>
<evidence type="ECO:0000256" key="4">
    <source>
        <dbReference type="ARBA" id="ARBA00023015"/>
    </source>
</evidence>
<organism evidence="10 11">
    <name type="scientific">Plectosphaerella cucumerina</name>
    <dbReference type="NCBI Taxonomy" id="40658"/>
    <lineage>
        <taxon>Eukaryota</taxon>
        <taxon>Fungi</taxon>
        <taxon>Dikarya</taxon>
        <taxon>Ascomycota</taxon>
        <taxon>Pezizomycotina</taxon>
        <taxon>Sordariomycetes</taxon>
        <taxon>Hypocreomycetidae</taxon>
        <taxon>Glomerellales</taxon>
        <taxon>Plectosphaerellaceae</taxon>
        <taxon>Plectosphaerella</taxon>
    </lineage>
</organism>
<dbReference type="Pfam" id="PF00172">
    <property type="entry name" value="Zn_clus"/>
    <property type="match status" value="1"/>
</dbReference>
<dbReference type="CDD" id="cd12148">
    <property type="entry name" value="fungal_TF_MHR"/>
    <property type="match status" value="1"/>
</dbReference>
<keyword evidence="7" id="KW-0539">Nucleus</keyword>
<evidence type="ECO:0000259" key="9">
    <source>
        <dbReference type="PROSITE" id="PS50048"/>
    </source>
</evidence>
<accession>A0A8K0X499</accession>
<feature type="domain" description="Zn(2)-C6 fungal-type" evidence="9">
    <location>
        <begin position="14"/>
        <end position="42"/>
    </location>
</feature>
<dbReference type="Gene3D" id="4.10.240.10">
    <property type="entry name" value="Zn(2)-C6 fungal-type DNA-binding domain"/>
    <property type="match status" value="1"/>
</dbReference>
<keyword evidence="5" id="KW-0238">DNA-binding</keyword>
<dbReference type="SMART" id="SM00066">
    <property type="entry name" value="GAL4"/>
    <property type="match status" value="1"/>
</dbReference>
<feature type="region of interest" description="Disordered" evidence="8">
    <location>
        <begin position="72"/>
        <end position="116"/>
    </location>
</feature>
<evidence type="ECO:0000256" key="7">
    <source>
        <dbReference type="ARBA" id="ARBA00023242"/>
    </source>
</evidence>
<keyword evidence="3" id="KW-0862">Zinc</keyword>
<dbReference type="InterPro" id="IPR007219">
    <property type="entry name" value="XnlR_reg_dom"/>
</dbReference>
<comment type="subcellular location">
    <subcellularLocation>
        <location evidence="1">Nucleus</location>
    </subcellularLocation>
</comment>
<keyword evidence="6" id="KW-0804">Transcription</keyword>
<dbReference type="SMART" id="SM00906">
    <property type="entry name" value="Fungal_trans"/>
    <property type="match status" value="1"/>
</dbReference>
<protein>
    <submittedName>
        <fullName evidence="10">Fungal-specific transcription factor domain-containing protein</fullName>
    </submittedName>
</protein>
<dbReference type="InterPro" id="IPR052202">
    <property type="entry name" value="Yeast_MetPath_Reg"/>
</dbReference>
<dbReference type="CDD" id="cd00067">
    <property type="entry name" value="GAL4"/>
    <property type="match status" value="1"/>
</dbReference>
<evidence type="ECO:0000256" key="1">
    <source>
        <dbReference type="ARBA" id="ARBA00004123"/>
    </source>
</evidence>
<comment type="caution">
    <text evidence="10">The sequence shown here is derived from an EMBL/GenBank/DDBJ whole genome shotgun (WGS) entry which is preliminary data.</text>
</comment>
<feature type="compositionally biased region" description="Polar residues" evidence="8">
    <location>
        <begin position="72"/>
        <end position="83"/>
    </location>
</feature>
<dbReference type="GO" id="GO:0043565">
    <property type="term" value="F:sequence-specific DNA binding"/>
    <property type="evidence" value="ECO:0007669"/>
    <property type="project" value="TreeGrafter"/>
</dbReference>
<dbReference type="AlphaFoldDB" id="A0A8K0X499"/>
<evidence type="ECO:0000256" key="5">
    <source>
        <dbReference type="ARBA" id="ARBA00023125"/>
    </source>
</evidence>
<gene>
    <name evidence="10" type="ORF">B0T11DRAFT_282750</name>
</gene>
<dbReference type="GO" id="GO:0005634">
    <property type="term" value="C:nucleus"/>
    <property type="evidence" value="ECO:0007669"/>
    <property type="project" value="UniProtKB-SubCell"/>
</dbReference>
<evidence type="ECO:0000256" key="8">
    <source>
        <dbReference type="SAM" id="MobiDB-lite"/>
    </source>
</evidence>
<sequence>MPRIGYKITGGVQACQRCRHRKQKCDQRYPQCSGCERADVPCLSYDCGKQADVPRDYILRLEEKIRNLTQENQTLRQVSSGSTETHRARDIASVESVPDEADVQSIRPSPSDEGSPLVRDLVTSVKDVVVQRPQAHRFLGQSSGISFAKMVMSAIHVNKLPPPLAAQPPPSYKTSSDCATKASLPPRHVADHLIDVYFQYRTPHLPILSRSQVARAVNRAYEAAVGATFSRAPPTDRDLFIAYMVFAIALVDVPHPSGGRSSQSDGCFRSATAWIETSLTYSRNDLETLRAVLLLAQFVALSPKQGSLWHLTGFALRLCIDAGLHWEAESQSVSMDPEELDDQRRLWHCTYYFDRMLAVTLGRPFGITDESICVQLPNPWTGSRSDMMQPVNDFDLYARRAHNHILTLTRLESEIKQVHHAQTWPSARLASPRPNWKAWLQGIQPRLQEWQATIPDPKKAHPSSIFCYDAYWDVIYYNAVLLLYRPHSAGAHVSSEELLICFEASTRVIAGLKILQRDGRVEMLWKSVYQIFLAGLGVIYGIWRSGDVRSQYSVSTCIATLQSCSSTLSAMSETFQGASGCRNAFDALSSATINWLVTKDTEDARQSRLEFEGHVNDLSGHLQLPREETVLGEQHGMDNMLGILSTEYFDLSEILNDAAQWPGPGELDFIMNGCPEAEFEFNIDIAGSL</sequence>
<evidence type="ECO:0000313" key="10">
    <source>
        <dbReference type="EMBL" id="KAH7363521.1"/>
    </source>
</evidence>
<keyword evidence="11" id="KW-1185">Reference proteome</keyword>
<dbReference type="GO" id="GO:0008270">
    <property type="term" value="F:zinc ion binding"/>
    <property type="evidence" value="ECO:0007669"/>
    <property type="project" value="InterPro"/>
</dbReference>
<dbReference type="GO" id="GO:0045944">
    <property type="term" value="P:positive regulation of transcription by RNA polymerase II"/>
    <property type="evidence" value="ECO:0007669"/>
    <property type="project" value="TreeGrafter"/>
</dbReference>
<dbReference type="Pfam" id="PF04082">
    <property type="entry name" value="Fungal_trans"/>
    <property type="match status" value="1"/>
</dbReference>
<dbReference type="PANTHER" id="PTHR47782:SF1">
    <property type="entry name" value="PYRIMIDINE PATHWAY REGULATORY PROTEIN 1"/>
    <property type="match status" value="1"/>
</dbReference>
<evidence type="ECO:0000256" key="2">
    <source>
        <dbReference type="ARBA" id="ARBA00022723"/>
    </source>
</evidence>
<reference evidence="10" key="1">
    <citation type="journal article" date="2021" name="Nat. Commun.">
        <title>Genetic determinants of endophytism in the Arabidopsis root mycobiome.</title>
        <authorList>
            <person name="Mesny F."/>
            <person name="Miyauchi S."/>
            <person name="Thiergart T."/>
            <person name="Pickel B."/>
            <person name="Atanasova L."/>
            <person name="Karlsson M."/>
            <person name="Huettel B."/>
            <person name="Barry K.W."/>
            <person name="Haridas S."/>
            <person name="Chen C."/>
            <person name="Bauer D."/>
            <person name="Andreopoulos W."/>
            <person name="Pangilinan J."/>
            <person name="LaButti K."/>
            <person name="Riley R."/>
            <person name="Lipzen A."/>
            <person name="Clum A."/>
            <person name="Drula E."/>
            <person name="Henrissat B."/>
            <person name="Kohler A."/>
            <person name="Grigoriev I.V."/>
            <person name="Martin F.M."/>
            <person name="Hacquard S."/>
        </authorList>
    </citation>
    <scope>NUCLEOTIDE SEQUENCE</scope>
    <source>
        <strain evidence="10">MPI-CAGE-AT-0016</strain>
    </source>
</reference>
<evidence type="ECO:0000256" key="6">
    <source>
        <dbReference type="ARBA" id="ARBA00023163"/>
    </source>
</evidence>
<dbReference type="PANTHER" id="PTHR47782">
    <property type="entry name" value="ZN(II)2CYS6 TRANSCRIPTION FACTOR (EUROFUNG)-RELATED"/>
    <property type="match status" value="1"/>
</dbReference>